<comment type="subcellular location">
    <subcellularLocation>
        <location evidence="1">Nucleus</location>
    </subcellularLocation>
</comment>
<dbReference type="GO" id="GO:0005681">
    <property type="term" value="C:spliceosomal complex"/>
    <property type="evidence" value="ECO:0007669"/>
    <property type="project" value="TreeGrafter"/>
</dbReference>
<feature type="domain" description="Beta-catenin-like protein 1 N-terminal" evidence="7">
    <location>
        <begin position="105"/>
        <end position="209"/>
    </location>
</feature>
<reference evidence="8" key="1">
    <citation type="submission" date="2022-07" db="EMBL/GenBank/DDBJ databases">
        <title>Fungi with potential for degradation of polypropylene.</title>
        <authorList>
            <person name="Gostincar C."/>
        </authorList>
    </citation>
    <scope>NUCLEOTIDE SEQUENCE</scope>
    <source>
        <strain evidence="8">EXF-13287</strain>
    </source>
</reference>
<evidence type="ECO:0000256" key="3">
    <source>
        <dbReference type="ARBA" id="ARBA00022737"/>
    </source>
</evidence>
<organism evidence="8 9">
    <name type="scientific">Coniochaeta hoffmannii</name>
    <dbReference type="NCBI Taxonomy" id="91930"/>
    <lineage>
        <taxon>Eukaryota</taxon>
        <taxon>Fungi</taxon>
        <taxon>Dikarya</taxon>
        <taxon>Ascomycota</taxon>
        <taxon>Pezizomycotina</taxon>
        <taxon>Sordariomycetes</taxon>
        <taxon>Sordariomycetidae</taxon>
        <taxon>Coniochaetales</taxon>
        <taxon>Coniochaetaceae</taxon>
        <taxon>Coniochaeta</taxon>
    </lineage>
</organism>
<keyword evidence="3" id="KW-0677">Repeat</keyword>
<feature type="region of interest" description="Disordered" evidence="6">
    <location>
        <begin position="1"/>
        <end position="99"/>
    </location>
</feature>
<keyword evidence="4" id="KW-0175">Coiled coil</keyword>
<dbReference type="InterPro" id="IPR039678">
    <property type="entry name" value="CTNNBL1"/>
</dbReference>
<dbReference type="InterPro" id="IPR011989">
    <property type="entry name" value="ARM-like"/>
</dbReference>
<evidence type="ECO:0000256" key="1">
    <source>
        <dbReference type="ARBA" id="ARBA00004123"/>
    </source>
</evidence>
<dbReference type="FunFam" id="1.25.10.10:FF:001136">
    <property type="entry name" value="Beta-catenin-like protein 1"/>
    <property type="match status" value="1"/>
</dbReference>
<dbReference type="InterPro" id="IPR016024">
    <property type="entry name" value="ARM-type_fold"/>
</dbReference>
<dbReference type="AlphaFoldDB" id="A0AA38RY70"/>
<evidence type="ECO:0000256" key="6">
    <source>
        <dbReference type="SAM" id="MobiDB-lite"/>
    </source>
</evidence>
<keyword evidence="2" id="KW-0597">Phosphoprotein</keyword>
<dbReference type="EMBL" id="JANBVN010000015">
    <property type="protein sequence ID" value="KAJ9162119.1"/>
    <property type="molecule type" value="Genomic_DNA"/>
</dbReference>
<proteinExistence type="predicted"/>
<evidence type="ECO:0000256" key="2">
    <source>
        <dbReference type="ARBA" id="ARBA00022553"/>
    </source>
</evidence>
<feature type="compositionally biased region" description="Basic and acidic residues" evidence="6">
    <location>
        <begin position="17"/>
        <end position="27"/>
    </location>
</feature>
<comment type="caution">
    <text evidence="8">The sequence shown here is derived from an EMBL/GenBank/DDBJ whole genome shotgun (WGS) entry which is preliminary data.</text>
</comment>
<dbReference type="Pfam" id="PF08216">
    <property type="entry name" value="CTNNBL"/>
    <property type="match status" value="1"/>
</dbReference>
<dbReference type="PANTHER" id="PTHR14978">
    <property type="entry name" value="BETA-CATENIN-LIKE PROTEIN 1 NUCLEAR ASSOCIATED PROTEIN"/>
    <property type="match status" value="1"/>
</dbReference>
<evidence type="ECO:0000259" key="7">
    <source>
        <dbReference type="SMART" id="SM01156"/>
    </source>
</evidence>
<feature type="compositionally biased region" description="Acidic residues" evidence="6">
    <location>
        <begin position="82"/>
        <end position="94"/>
    </location>
</feature>
<name>A0AA38RY70_9PEZI</name>
<evidence type="ECO:0000313" key="8">
    <source>
        <dbReference type="EMBL" id="KAJ9162119.1"/>
    </source>
</evidence>
<dbReference type="GO" id="GO:0010467">
    <property type="term" value="P:gene expression"/>
    <property type="evidence" value="ECO:0007669"/>
    <property type="project" value="UniProtKB-ARBA"/>
</dbReference>
<accession>A0AA38RY70</accession>
<protein>
    <submittedName>
        <fullName evidence="8">DUF1716-domain-containing protein</fullName>
    </submittedName>
</protein>
<dbReference type="Gene3D" id="1.25.10.10">
    <property type="entry name" value="Leucine-rich Repeat Variant"/>
    <property type="match status" value="1"/>
</dbReference>
<gene>
    <name evidence="8" type="ORF">NKR19_g1636</name>
</gene>
<sequence length="598" mass="66348">MTSIDELFKSAGLPSKRKLEPIRDPSEIYKSAKTSSSSSSLPSRHARVGNDADDDANLEAGPAPPPADDDEDQDYGPSFPPPEEDENDPGDDEEGRFFGGGITRDQAEVLSYVNATDAAGPTKFDSAWLRRTALQFEKVINKNAELRARYSDDPPRFVESEADLDAAVRGWAVLAEHPELWGEWVRVGSAGSLVGLLAHENADIAVAVVGVLGELTGEDVEAEGAQWDGLVDGLLEGDLLGLLVGTFGRLDEADEADREGVYHAMEVVENLCSRRETADAVGGNEGLVRWLLGRAQRKEEGVSQNKQYAAEILAILLQASAENRRRLAQLDAADVLLRLVAAYRKRDPEKGGEEEEFMEDLFEALTCLVDEPEGKAKFVEAEGVELCLIMLKEGKMSKRPSLRLLDHAVGGQGGVQVCQKLVEEGGLKTLFTMFMKKHDHQTTEHLLGIFNWMLRLLPANSAERIRTLAKFMEKNYEKTAKLTKLRREYLAKVEAAEQQMRQEFGGKGPQGEEEEEEWLSRRMEAGLFCLQTINVILAWLIAEDDGARKKIQALLADHDETFHDLKVRIEEQLQETDAETPEGKETRDILSTLMDFLE</sequence>
<dbReference type="PANTHER" id="PTHR14978:SF0">
    <property type="entry name" value="BETA-CATENIN-LIKE PROTEIN 1"/>
    <property type="match status" value="1"/>
</dbReference>
<keyword evidence="5" id="KW-0539">Nucleus</keyword>
<dbReference type="Proteomes" id="UP001174691">
    <property type="component" value="Unassembled WGS sequence"/>
</dbReference>
<keyword evidence="9" id="KW-1185">Reference proteome</keyword>
<dbReference type="SUPFAM" id="SSF48371">
    <property type="entry name" value="ARM repeat"/>
    <property type="match status" value="1"/>
</dbReference>
<dbReference type="SMART" id="SM01156">
    <property type="entry name" value="DUF1716"/>
    <property type="match status" value="1"/>
</dbReference>
<evidence type="ECO:0000256" key="5">
    <source>
        <dbReference type="ARBA" id="ARBA00023242"/>
    </source>
</evidence>
<dbReference type="InterPro" id="IPR013180">
    <property type="entry name" value="CTNNBL1_N"/>
</dbReference>
<evidence type="ECO:0000313" key="9">
    <source>
        <dbReference type="Proteomes" id="UP001174691"/>
    </source>
</evidence>
<evidence type="ECO:0000256" key="4">
    <source>
        <dbReference type="ARBA" id="ARBA00023054"/>
    </source>
</evidence>